<name>A0A2Z6QW85_9GLOM</name>
<organism evidence="1 2">
    <name type="scientific">Rhizophagus clarus</name>
    <dbReference type="NCBI Taxonomy" id="94130"/>
    <lineage>
        <taxon>Eukaryota</taxon>
        <taxon>Fungi</taxon>
        <taxon>Fungi incertae sedis</taxon>
        <taxon>Mucoromycota</taxon>
        <taxon>Glomeromycotina</taxon>
        <taxon>Glomeromycetes</taxon>
        <taxon>Glomerales</taxon>
        <taxon>Glomeraceae</taxon>
        <taxon>Rhizophagus</taxon>
    </lineage>
</organism>
<evidence type="ECO:0000313" key="2">
    <source>
        <dbReference type="Proteomes" id="UP000247702"/>
    </source>
</evidence>
<dbReference type="AlphaFoldDB" id="A0A2Z6QW85"/>
<comment type="caution">
    <text evidence="1">The sequence shown here is derived from an EMBL/GenBank/DDBJ whole genome shotgun (WGS) entry which is preliminary data.</text>
</comment>
<sequence>MASYMFWSFAFSSLPDDLVEKQQEFLSYIMYRHIQYDYPLAYIGNMDEMSVSFDLPSNTTIDELDA</sequence>
<evidence type="ECO:0000313" key="1">
    <source>
        <dbReference type="EMBL" id="GBB94583.1"/>
    </source>
</evidence>
<accession>A0A2Z6QW85</accession>
<proteinExistence type="predicted"/>
<reference evidence="1 2" key="1">
    <citation type="submission" date="2017-11" db="EMBL/GenBank/DDBJ databases">
        <title>The genome of Rhizophagus clarus HR1 reveals common genetic basis of auxotrophy among arbuscular mycorrhizal fungi.</title>
        <authorList>
            <person name="Kobayashi Y."/>
        </authorList>
    </citation>
    <scope>NUCLEOTIDE SEQUENCE [LARGE SCALE GENOMIC DNA]</scope>
    <source>
        <strain evidence="1 2">HR1</strain>
    </source>
</reference>
<dbReference type="Proteomes" id="UP000247702">
    <property type="component" value="Unassembled WGS sequence"/>
</dbReference>
<protein>
    <submittedName>
        <fullName evidence="1">Uncharacterized protein</fullName>
    </submittedName>
</protein>
<gene>
    <name evidence="1" type="ORF">RclHR1_23850003</name>
</gene>
<dbReference type="EMBL" id="BEXD01001541">
    <property type="protein sequence ID" value="GBB94583.1"/>
    <property type="molecule type" value="Genomic_DNA"/>
</dbReference>
<keyword evidence="2" id="KW-1185">Reference proteome</keyword>